<sequence length="225" mass="24512">MKKVVITGLLTGIVLVGGCARHTETPVATNFPYDTQKKLQAASHWQLIAKDTARQMVAAMPTRRPLYVRQPEQQSPFEKAFSQQLIASLTAAGYPVMKSDARSDTLTVEVSAEPLRFSRNRLQYKTTGGLTALAGGLWVLRNIYENVSPGAAMVTAAVAADSAHWLRSEFASGPTPRTEIVVTASVSSADRYYMQSTSAYYTSDADFSLYENWPTTALPVKGAVQ</sequence>
<dbReference type="PROSITE" id="PS51257">
    <property type="entry name" value="PROKAR_LIPOPROTEIN"/>
    <property type="match status" value="1"/>
</dbReference>
<organism evidence="1 2">
    <name type="scientific">Geopseudomonas guangdongensis</name>
    <dbReference type="NCBI Taxonomy" id="1245526"/>
    <lineage>
        <taxon>Bacteria</taxon>
        <taxon>Pseudomonadati</taxon>
        <taxon>Pseudomonadota</taxon>
        <taxon>Gammaproteobacteria</taxon>
        <taxon>Pseudomonadales</taxon>
        <taxon>Pseudomonadaceae</taxon>
        <taxon>Geopseudomonas</taxon>
    </lineage>
</organism>
<evidence type="ECO:0008006" key="3">
    <source>
        <dbReference type="Google" id="ProtNLM"/>
    </source>
</evidence>
<dbReference type="OrthoDB" id="6891340at2"/>
<accession>A0A1H2FAD2</accession>
<name>A0A1H2FAD2_9GAMM</name>
<reference evidence="2" key="1">
    <citation type="submission" date="2016-10" db="EMBL/GenBank/DDBJ databases">
        <authorList>
            <person name="Varghese N."/>
            <person name="Submissions S."/>
        </authorList>
    </citation>
    <scope>NUCLEOTIDE SEQUENCE [LARGE SCALE GENOMIC DNA]</scope>
    <source>
        <strain evidence="2">CCTCC 2012022</strain>
    </source>
</reference>
<dbReference type="RefSeq" id="WP_090212755.1">
    <property type="nucleotide sequence ID" value="NZ_LT629780.1"/>
</dbReference>
<evidence type="ECO:0000313" key="2">
    <source>
        <dbReference type="Proteomes" id="UP000243063"/>
    </source>
</evidence>
<protein>
    <recommendedName>
        <fullName evidence="3">Lipoprotein</fullName>
    </recommendedName>
</protein>
<dbReference type="EMBL" id="LT629780">
    <property type="protein sequence ID" value="SDU04272.1"/>
    <property type="molecule type" value="Genomic_DNA"/>
</dbReference>
<evidence type="ECO:0000313" key="1">
    <source>
        <dbReference type="EMBL" id="SDU04272.1"/>
    </source>
</evidence>
<dbReference type="Proteomes" id="UP000243063">
    <property type="component" value="Chromosome I"/>
</dbReference>
<proteinExistence type="predicted"/>
<dbReference type="STRING" id="1245526.SAMN05216580_1114"/>
<gene>
    <name evidence="1" type="ORF">SAMN05216580_1114</name>
</gene>
<dbReference type="AlphaFoldDB" id="A0A1H2FAD2"/>
<keyword evidence="2" id="KW-1185">Reference proteome</keyword>